<organism evidence="2 3">
    <name type="scientific">Linnemannia gamsii</name>
    <dbReference type="NCBI Taxonomy" id="64522"/>
    <lineage>
        <taxon>Eukaryota</taxon>
        <taxon>Fungi</taxon>
        <taxon>Fungi incertae sedis</taxon>
        <taxon>Mucoromycota</taxon>
        <taxon>Mortierellomycotina</taxon>
        <taxon>Mortierellomycetes</taxon>
        <taxon>Mortierellales</taxon>
        <taxon>Mortierellaceae</taxon>
        <taxon>Linnemannia</taxon>
    </lineage>
</organism>
<evidence type="ECO:0000256" key="1">
    <source>
        <dbReference type="SAM" id="Phobius"/>
    </source>
</evidence>
<accession>A0A9P6UNC4</accession>
<keyword evidence="3" id="KW-1185">Reference proteome</keyword>
<protein>
    <submittedName>
        <fullName evidence="2">Uncharacterized protein</fullName>
    </submittedName>
</protein>
<dbReference type="AlphaFoldDB" id="A0A9P6UNC4"/>
<keyword evidence="1" id="KW-1133">Transmembrane helix</keyword>
<reference evidence="2" key="1">
    <citation type="journal article" date="2020" name="Fungal Divers.">
        <title>Resolving the Mortierellaceae phylogeny through synthesis of multi-gene phylogenetics and phylogenomics.</title>
        <authorList>
            <person name="Vandepol N."/>
            <person name="Liber J."/>
            <person name="Desiro A."/>
            <person name="Na H."/>
            <person name="Kennedy M."/>
            <person name="Barry K."/>
            <person name="Grigoriev I.V."/>
            <person name="Miller A.N."/>
            <person name="O'Donnell K."/>
            <person name="Stajich J.E."/>
            <person name="Bonito G."/>
        </authorList>
    </citation>
    <scope>NUCLEOTIDE SEQUENCE</scope>
    <source>
        <strain evidence="2">NVP60</strain>
    </source>
</reference>
<keyword evidence="1" id="KW-0472">Membrane</keyword>
<feature type="transmembrane region" description="Helical" evidence="1">
    <location>
        <begin position="53"/>
        <end position="72"/>
    </location>
</feature>
<dbReference type="OrthoDB" id="2435019at2759"/>
<dbReference type="EMBL" id="JAAAIN010000485">
    <property type="protein sequence ID" value="KAG0313858.1"/>
    <property type="molecule type" value="Genomic_DNA"/>
</dbReference>
<proteinExistence type="predicted"/>
<evidence type="ECO:0000313" key="3">
    <source>
        <dbReference type="Proteomes" id="UP000823405"/>
    </source>
</evidence>
<dbReference type="Proteomes" id="UP000823405">
    <property type="component" value="Unassembled WGS sequence"/>
</dbReference>
<keyword evidence="1" id="KW-0812">Transmembrane</keyword>
<sequence>MSANASCATRMARVAAPLRSAAIRQFSAAAAATAESSAPAVTATFTQHSTKKIVIASSIAFVAGVDITYAYFAHGQKSK</sequence>
<name>A0A9P6UNC4_9FUNG</name>
<evidence type="ECO:0000313" key="2">
    <source>
        <dbReference type="EMBL" id="KAG0313858.1"/>
    </source>
</evidence>
<gene>
    <name evidence="2" type="ORF">BGZ97_009839</name>
</gene>
<comment type="caution">
    <text evidence="2">The sequence shown here is derived from an EMBL/GenBank/DDBJ whole genome shotgun (WGS) entry which is preliminary data.</text>
</comment>